<reference evidence="1 2" key="1">
    <citation type="submission" date="2014-02" db="EMBL/GenBank/DDBJ databases">
        <title>Genome sequence of Ureaplasma diversum strain 246.</title>
        <authorList>
            <person name="Sirand-Pugnet P."/>
            <person name="Breton M."/>
            <person name="Dordet-Frisoni E."/>
            <person name="Baranowski E."/>
            <person name="Barre A."/>
            <person name="Couture C."/>
            <person name="Dupuy V."/>
            <person name="Gaurivaud P."/>
            <person name="Jacob D."/>
            <person name="Lemaitre C."/>
            <person name="Manso-Silvan L."/>
            <person name="Nikolski M."/>
            <person name="Nouvel L.-X."/>
            <person name="Poumarat F."/>
            <person name="Tardy F."/>
            <person name="Thebault P."/>
            <person name="Theil S."/>
            <person name="Citti C."/>
            <person name="Thiaucourt F."/>
            <person name="Blanchard A."/>
        </authorList>
    </citation>
    <scope>NUCLEOTIDE SEQUENCE [LARGE SCALE GENOMIC DNA]</scope>
    <source>
        <strain evidence="1 2">NCTC 246</strain>
    </source>
</reference>
<gene>
    <name evidence="1" type="ORF">UDIV_5140</name>
</gene>
<sequence>MFVVSKTKKKFKLLSSVLVLGLVAVVPTILASCVQLGDNEKDPYISVKNTENNTKVIRLHPRGYQYLIGSKPKYLIDINPKMFNLFSYEMSQDEEFRTKYPHFFKGRNVVNRDQAYKEWNDFIYKNHKNEIFLLINDFKKFRVGEFIRKHEYYNTIKLKRELINQVQKVDFSKKSLLVFGLARFSPTTIYIAYNAGFWIKNISINKEQKKIDIWLQWSKPLKSNVDRKVGTAISRDYYVYFVEIDKINNLDDYEINYHTNS</sequence>
<comment type="caution">
    <text evidence="1">The sequence shown here is derived from an EMBL/GenBank/DDBJ whole genome shotgun (WGS) entry which is preliminary data.</text>
</comment>
<keyword evidence="2" id="KW-1185">Reference proteome</keyword>
<dbReference type="AlphaFoldDB" id="A0A084EXL5"/>
<dbReference type="PROSITE" id="PS51257">
    <property type="entry name" value="PROKAR_LIPOPROTEIN"/>
    <property type="match status" value="1"/>
</dbReference>
<organism evidence="1 2">
    <name type="scientific">Ureaplasma diversum NCTC 246</name>
    <dbReference type="NCBI Taxonomy" id="1188241"/>
    <lineage>
        <taxon>Bacteria</taxon>
        <taxon>Bacillati</taxon>
        <taxon>Mycoplasmatota</taxon>
        <taxon>Mycoplasmoidales</taxon>
        <taxon>Mycoplasmoidaceae</taxon>
        <taxon>Ureaplasma</taxon>
    </lineage>
</organism>
<evidence type="ECO:0008006" key="3">
    <source>
        <dbReference type="Google" id="ProtNLM"/>
    </source>
</evidence>
<proteinExistence type="predicted"/>
<accession>A0A084EXL5</accession>
<protein>
    <recommendedName>
        <fullName evidence="3">Lipoprotein</fullName>
    </recommendedName>
</protein>
<name>A0A084EXL5_9BACT</name>
<evidence type="ECO:0000313" key="2">
    <source>
        <dbReference type="Proteomes" id="UP000028537"/>
    </source>
</evidence>
<dbReference type="EMBL" id="JFDP01000063">
    <property type="protein sequence ID" value="KEZ22707.1"/>
    <property type="molecule type" value="Genomic_DNA"/>
</dbReference>
<dbReference type="Proteomes" id="UP000028537">
    <property type="component" value="Unassembled WGS sequence"/>
</dbReference>
<evidence type="ECO:0000313" key="1">
    <source>
        <dbReference type="EMBL" id="KEZ22707.1"/>
    </source>
</evidence>